<comment type="caution">
    <text evidence="2">The sequence shown here is derived from an EMBL/GenBank/DDBJ whole genome shotgun (WGS) entry which is preliminary data.</text>
</comment>
<dbReference type="InterPro" id="IPR036928">
    <property type="entry name" value="AS_sf"/>
</dbReference>
<dbReference type="NCBIfam" id="NF004816">
    <property type="entry name" value="PRK06170.1"/>
    <property type="match status" value="1"/>
</dbReference>
<feature type="domain" description="Amidase" evidence="1">
    <location>
        <begin position="32"/>
        <end position="465"/>
    </location>
</feature>
<dbReference type="Pfam" id="PF01425">
    <property type="entry name" value="Amidase"/>
    <property type="match status" value="1"/>
</dbReference>
<dbReference type="SUPFAM" id="SSF75304">
    <property type="entry name" value="Amidase signature (AS) enzymes"/>
    <property type="match status" value="1"/>
</dbReference>
<gene>
    <name evidence="2" type="ORF">BDK89_0065</name>
</gene>
<dbReference type="PIRSF" id="PIRSF001221">
    <property type="entry name" value="Amidase_fungi"/>
    <property type="match status" value="1"/>
</dbReference>
<reference evidence="2 3" key="1">
    <citation type="submission" date="2019-03" db="EMBL/GenBank/DDBJ databases">
        <title>Sequencing the genomes of 1000 actinobacteria strains.</title>
        <authorList>
            <person name="Klenk H.-P."/>
        </authorList>
    </citation>
    <scope>NUCLEOTIDE SEQUENCE [LARGE SCALE GENOMIC DNA]</scope>
    <source>
        <strain evidence="2 3">DSM 18936</strain>
    </source>
</reference>
<accession>A0A4R7HUJ7</accession>
<dbReference type="InterPro" id="IPR023631">
    <property type="entry name" value="Amidase_dom"/>
</dbReference>
<dbReference type="Proteomes" id="UP000294558">
    <property type="component" value="Unassembled WGS sequence"/>
</dbReference>
<dbReference type="Gene3D" id="3.90.1300.10">
    <property type="entry name" value="Amidase signature (AS) domain"/>
    <property type="match status" value="1"/>
</dbReference>
<evidence type="ECO:0000259" key="1">
    <source>
        <dbReference type="Pfam" id="PF01425"/>
    </source>
</evidence>
<dbReference type="GO" id="GO:0012505">
    <property type="term" value="C:endomembrane system"/>
    <property type="evidence" value="ECO:0007669"/>
    <property type="project" value="TreeGrafter"/>
</dbReference>
<keyword evidence="3" id="KW-1185">Reference proteome</keyword>
<organism evidence="2 3">
    <name type="scientific">Ilumatobacter fluminis</name>
    <dbReference type="NCBI Taxonomy" id="467091"/>
    <lineage>
        <taxon>Bacteria</taxon>
        <taxon>Bacillati</taxon>
        <taxon>Actinomycetota</taxon>
        <taxon>Acidimicrobiia</taxon>
        <taxon>Acidimicrobiales</taxon>
        <taxon>Ilumatobacteraceae</taxon>
        <taxon>Ilumatobacter</taxon>
    </lineage>
</organism>
<evidence type="ECO:0000313" key="3">
    <source>
        <dbReference type="Proteomes" id="UP000294558"/>
    </source>
</evidence>
<dbReference type="InterPro" id="IPR052739">
    <property type="entry name" value="FAAH2"/>
</dbReference>
<dbReference type="AlphaFoldDB" id="A0A4R7HUJ7"/>
<dbReference type="EMBL" id="SOAU01000001">
    <property type="protein sequence ID" value="TDT14510.1"/>
    <property type="molecule type" value="Genomic_DNA"/>
</dbReference>
<protein>
    <submittedName>
        <fullName evidence="2">Amidase</fullName>
    </submittedName>
</protein>
<evidence type="ECO:0000313" key="2">
    <source>
        <dbReference type="EMBL" id="TDT14510.1"/>
    </source>
</evidence>
<sequence length="487" mass="52886">MWNDGRRMNELHWWTAYGLADAIRGREVSAREALEHMVRRVEALDGEVNAVVRLDLERARAAAAEADEAIARGDELGPLHGVPITVKDSFMTEGCITTSGAPELADFVPDHDAWPVARLREAGAIVYGKTNLPIFAGDIQSYNEVYGTTNNPHDVTRTCGGSSGGSAAALSMGFTPIEVGSDIGGSIRVPAHYCGVKGHKPSYGIVPSHGQIPGMPGTLTQADLAVAGPMARSARDMEMMLQLMSGPDRWQQPGWKLELPERPVDDFSQLRIAAWLDDPYCPVDSSTRRVMGDLVSLIESAGGHVDTDARPGFTLEKADRVFKALLFAALSGGYSPDQIEQLATIDGDGPAEFAKRSSAQRHREWLANNERRLQLRERWREFFEGYDVILMPVQPRGAIPHDHSEPQWERTIDIDGVERPYLDLFGWTGPAGAGMLPSTVVPAGMGDDGLPIGVQVVGPYLHDITTIRAARLISKLCGGPPRPAMAV</sequence>
<proteinExistence type="predicted"/>
<name>A0A4R7HUJ7_9ACTN</name>
<dbReference type="PANTHER" id="PTHR43372:SF4">
    <property type="entry name" value="FATTY-ACID AMIDE HYDROLASE 2"/>
    <property type="match status" value="1"/>
</dbReference>
<dbReference type="PANTHER" id="PTHR43372">
    <property type="entry name" value="FATTY-ACID AMIDE HYDROLASE"/>
    <property type="match status" value="1"/>
</dbReference>